<evidence type="ECO:0000313" key="4">
    <source>
        <dbReference type="Proteomes" id="UP000626220"/>
    </source>
</evidence>
<dbReference type="AlphaFoldDB" id="A0A8J3H405"/>
<comment type="caution">
    <text evidence="3">The sequence shown here is derived from an EMBL/GenBank/DDBJ whole genome shotgun (WGS) entry which is preliminary data.</text>
</comment>
<reference evidence="3" key="1">
    <citation type="journal article" date="2014" name="Int. J. Syst. Evol. Microbiol.">
        <title>Complete genome sequence of Corynebacterium casei LMG S-19264T (=DSM 44701T), isolated from a smear-ripened cheese.</title>
        <authorList>
            <consortium name="US DOE Joint Genome Institute (JGI-PGF)"/>
            <person name="Walter F."/>
            <person name="Albersmeier A."/>
            <person name="Kalinowski J."/>
            <person name="Ruckert C."/>
        </authorList>
    </citation>
    <scope>NUCLEOTIDE SEQUENCE</scope>
    <source>
        <strain evidence="3">KCTC 42650</strain>
    </source>
</reference>
<keyword evidence="4" id="KW-1185">Reference proteome</keyword>
<dbReference type="Proteomes" id="UP000626220">
    <property type="component" value="Unassembled WGS sequence"/>
</dbReference>
<feature type="compositionally biased region" description="Basic and acidic residues" evidence="1">
    <location>
        <begin position="666"/>
        <end position="685"/>
    </location>
</feature>
<organism evidence="3 4">
    <name type="scientific">Seohaeicola zhoushanensis</name>
    <dbReference type="NCBI Taxonomy" id="1569283"/>
    <lineage>
        <taxon>Bacteria</taxon>
        <taxon>Pseudomonadati</taxon>
        <taxon>Pseudomonadota</taxon>
        <taxon>Alphaproteobacteria</taxon>
        <taxon>Rhodobacterales</taxon>
        <taxon>Roseobacteraceae</taxon>
        <taxon>Seohaeicola</taxon>
    </lineage>
</organism>
<name>A0A8J3H405_9RHOB</name>
<evidence type="ECO:0000256" key="1">
    <source>
        <dbReference type="SAM" id="MobiDB-lite"/>
    </source>
</evidence>
<feature type="domain" description="Alpha/beta hydrolase" evidence="2">
    <location>
        <begin position="290"/>
        <end position="661"/>
    </location>
</feature>
<accession>A0A8J3H405</accession>
<feature type="region of interest" description="Disordered" evidence="1">
    <location>
        <begin position="663"/>
        <end position="685"/>
    </location>
</feature>
<gene>
    <name evidence="3" type="ORF">GCM10017056_51250</name>
</gene>
<evidence type="ECO:0000313" key="3">
    <source>
        <dbReference type="EMBL" id="GHF74288.1"/>
    </source>
</evidence>
<dbReference type="RefSeq" id="WP_189682985.1">
    <property type="nucleotide sequence ID" value="NZ_BNCJ01000038.1"/>
</dbReference>
<dbReference type="InterPro" id="IPR045394">
    <property type="entry name" value="Abhydrolase_dom"/>
</dbReference>
<sequence length="685" mass="74943">MTPSEIDLVITDRRTFAAGTTFGEAGAYEMLRGRARFGVDPQAEAQSAVCDITLAPVDDRGLVRFEADFAILRPVDLPRGNRRVFFDYGNRGNKRALQFFNDAPPTNVPTTAADAGNGFLMRRGYSVAWLGWQGDLLPGDGRMLLDVPVATEQGRPITGTVRAEYIAVEDGRKVFPLSTLTSTRSYPAASLDTSKARLTRRRYALSPREEIPHHRWAFARLDQGGGVDGQGLEQAVIPSDSHLYLPEGFETGWIYELVYEGRDPLVLGLGHVGVRNFVSFLKHGETDAGGKANPLRDNGAAVEKAYAWGRSQTGRCIRDFLHLGFNADDQGRRTFDGVMPHVAGAGKMWMNHRFANLVLLPGQEHENHFSPADRFPFSYARSKDHLTGQEGAILSRPETDPLVIHTDTASEYWHRHASLVHTSTDGKDLALPENVRMYLWGSSQHFAAPIVPAPSKGIAQEYFNIVATSMFFRALLDRLDAWATDGTPPPASRIPMRADGSLATHDEWSAAFPAIPGVVTPRGPSSLELLDFGEGIDRGLVTKEPPELVDGKTYAVLVPAVDRDGNDIAGLLAPMAQAPLGTYTGWSVRQRRYGSGAMLGITGSYIPFPDDEEERAQTRDPRPSVVERYGDAEGYVAAIAAAAQALAADGLMLDEDVARSIAEASDWGRPRHDVRLPRNPMEKAS</sequence>
<evidence type="ECO:0000259" key="2">
    <source>
        <dbReference type="Pfam" id="PF20091"/>
    </source>
</evidence>
<protein>
    <recommendedName>
        <fullName evidence="2">Alpha/beta hydrolase domain-containing protein</fullName>
    </recommendedName>
</protein>
<reference evidence="3" key="2">
    <citation type="submission" date="2020-09" db="EMBL/GenBank/DDBJ databases">
        <authorList>
            <person name="Sun Q."/>
            <person name="Kim S."/>
        </authorList>
    </citation>
    <scope>NUCLEOTIDE SEQUENCE</scope>
    <source>
        <strain evidence="3">KCTC 42650</strain>
    </source>
</reference>
<dbReference type="EMBL" id="BNCJ01000038">
    <property type="protein sequence ID" value="GHF74288.1"/>
    <property type="molecule type" value="Genomic_DNA"/>
</dbReference>
<proteinExistence type="predicted"/>
<dbReference type="Pfam" id="PF20091">
    <property type="entry name" value="Abhydrolase_10"/>
    <property type="match status" value="1"/>
</dbReference>